<evidence type="ECO:0000256" key="2">
    <source>
        <dbReference type="ARBA" id="ARBA00004319"/>
    </source>
</evidence>
<dbReference type="CDD" id="cd06432">
    <property type="entry name" value="GT8_HUGT1_C_like"/>
    <property type="match status" value="1"/>
</dbReference>
<organism evidence="16 17">
    <name type="scientific">Basidiobolus ranarum</name>
    <dbReference type="NCBI Taxonomy" id="34480"/>
    <lineage>
        <taxon>Eukaryota</taxon>
        <taxon>Fungi</taxon>
        <taxon>Fungi incertae sedis</taxon>
        <taxon>Zoopagomycota</taxon>
        <taxon>Entomophthoromycotina</taxon>
        <taxon>Basidiobolomycetes</taxon>
        <taxon>Basidiobolales</taxon>
        <taxon>Basidiobolaceae</taxon>
        <taxon>Basidiobolus</taxon>
    </lineage>
</organism>
<evidence type="ECO:0000256" key="4">
    <source>
        <dbReference type="ARBA" id="ARBA00006351"/>
    </source>
</evidence>
<evidence type="ECO:0000313" key="16">
    <source>
        <dbReference type="EMBL" id="KAK9765246.1"/>
    </source>
</evidence>
<evidence type="ECO:0000259" key="13">
    <source>
        <dbReference type="Pfam" id="PF18402"/>
    </source>
</evidence>
<comment type="caution">
    <text evidence="16">The sequence shown here is derived from an EMBL/GenBank/DDBJ whole genome shotgun (WGS) entry which is preliminary data.</text>
</comment>
<evidence type="ECO:0000256" key="8">
    <source>
        <dbReference type="ARBA" id="ARBA00023180"/>
    </source>
</evidence>
<feature type="domain" description="UGGT thioredoxin-like" evidence="11">
    <location>
        <begin position="36"/>
        <end position="232"/>
    </location>
</feature>
<evidence type="ECO:0000256" key="1">
    <source>
        <dbReference type="ARBA" id="ARBA00001913"/>
    </source>
</evidence>
<comment type="cofactor">
    <cofactor evidence="1">
        <name>Ca(2+)</name>
        <dbReference type="ChEBI" id="CHEBI:29108"/>
    </cofactor>
</comment>
<reference evidence="16 17" key="1">
    <citation type="submission" date="2023-04" db="EMBL/GenBank/DDBJ databases">
        <title>Genome of Basidiobolus ranarum AG-B5.</title>
        <authorList>
            <person name="Stajich J.E."/>
            <person name="Carter-House D."/>
            <person name="Gryganskyi A."/>
        </authorList>
    </citation>
    <scope>NUCLEOTIDE SEQUENCE [LARGE SCALE GENOMIC DNA]</scope>
    <source>
        <strain evidence="16 17">AG-B5</strain>
    </source>
</reference>
<evidence type="ECO:0000256" key="7">
    <source>
        <dbReference type="ARBA" id="ARBA00022824"/>
    </source>
</evidence>
<dbReference type="EMBL" id="JASJQH010000294">
    <property type="protein sequence ID" value="KAK9765246.1"/>
    <property type="molecule type" value="Genomic_DNA"/>
</dbReference>
<evidence type="ECO:0000256" key="6">
    <source>
        <dbReference type="ARBA" id="ARBA00022729"/>
    </source>
</evidence>
<dbReference type="Gene3D" id="3.90.550.10">
    <property type="entry name" value="Spore Coat Polysaccharide Biosynthesis Protein SpsA, Chain A"/>
    <property type="match status" value="1"/>
</dbReference>
<keyword evidence="7" id="KW-0256">Endoplasmic reticulum</keyword>
<dbReference type="Proteomes" id="UP001479436">
    <property type="component" value="Unassembled WGS sequence"/>
</dbReference>
<dbReference type="InterPro" id="IPR040497">
    <property type="entry name" value="Glyco_transf_24"/>
</dbReference>
<feature type="domain" description="UGGT thioredoxin-like" evidence="12">
    <location>
        <begin position="293"/>
        <end position="418"/>
    </location>
</feature>
<protein>
    <submittedName>
        <fullName evidence="16">Killer toxin resistant protein</fullName>
    </submittedName>
</protein>
<evidence type="ECO:0000313" key="17">
    <source>
        <dbReference type="Proteomes" id="UP001479436"/>
    </source>
</evidence>
<comment type="pathway">
    <text evidence="3">Protein modification; protein glycosylation.</text>
</comment>
<proteinExistence type="inferred from homology"/>
<feature type="domain" description="UDP-glucose:glycoprotein glucosyltransferase thioredoxin-like" evidence="14">
    <location>
        <begin position="697"/>
        <end position="900"/>
    </location>
</feature>
<comment type="subcellular location">
    <subcellularLocation>
        <location evidence="2">Endoplasmic reticulum lumen</location>
    </subcellularLocation>
</comment>
<dbReference type="InterPro" id="IPR040525">
    <property type="entry name" value="UGGT_TRXL_4"/>
</dbReference>
<feature type="signal peptide" evidence="10">
    <location>
        <begin position="1"/>
        <end position="21"/>
    </location>
</feature>
<keyword evidence="5" id="KW-0808">Transferase</keyword>
<dbReference type="Pfam" id="PF18402">
    <property type="entry name" value="Thioredoxin_14"/>
    <property type="match status" value="1"/>
</dbReference>
<feature type="region of interest" description="Disordered" evidence="9">
    <location>
        <begin position="1498"/>
        <end position="1534"/>
    </location>
</feature>
<evidence type="ECO:0000259" key="12">
    <source>
        <dbReference type="Pfam" id="PF18401"/>
    </source>
</evidence>
<keyword evidence="8" id="KW-0325">Glycoprotein</keyword>
<dbReference type="SUPFAM" id="SSF53448">
    <property type="entry name" value="Nucleotide-diphospho-sugar transferases"/>
    <property type="match status" value="1"/>
</dbReference>
<evidence type="ECO:0000256" key="5">
    <source>
        <dbReference type="ARBA" id="ARBA00022679"/>
    </source>
</evidence>
<evidence type="ECO:0000256" key="9">
    <source>
        <dbReference type="SAM" id="MobiDB-lite"/>
    </source>
</evidence>
<keyword evidence="6 10" id="KW-0732">Signal</keyword>
<dbReference type="Pfam" id="PF06427">
    <property type="entry name" value="UDP-g_GGTase"/>
    <property type="match status" value="1"/>
</dbReference>
<sequence>MVSLKFSFVLAVAYLSSTALADTPPVKIWLQTSWGAPDITLEILEYVSKQNEGAFFPLLDAITKTDFAEKSQADKYTNVLSLIQQQELLNPTFTGPLLKLSVAVHDTAPAVQAYYHYYNVSVVPEHVKQDSSFNGNCPVWADWYGQQICDLGSLRSKIASYSPISKNKISKLLTFDHVKKSVDVDLQEIPMVILYADPLSREFKEFHDYLFNLSEEGSAAYVLRYKPSEKKTSPLYLSGYGVELALKNTEYMVVDDRKFEDDDSQTKSSGTPSAYGDGPAANAVIDMLDKETPEIKALRSGQIKDLGIKTAQYILQSQQPLRMLRQISQNFPKYAHILAQNPLNSTFDNGAALPEKVLTGVNSINVNGLSIDATQINPFNLVKLLRTEADIISALDALSISPRQAIDLLSSSHFDGASGSEYPPALQDIFDVRDSDRVVTWWNDIEKDKRYSSWPKAIYNILSPVYPGQMRYMRKNLFSALFALDLSVNEHLRLIVEDISEFIRQEVPIRFGIVPIVDQKDSDASLMAKTYKYFITEYGRSQAMKFLKTVYEKRSQSSTSLGDIIKESFESIVSTAKPKDAEAPTDFEAFLQHQKYSEVITEIRGFNSRFNFKPGTNPGMFLNGKYFDVEQGYQRSLIETYRSHIEYLQMTVYKREISDDTNIYDHFLTLPTAYPKRNPIIFVSEKQPLRMISFTSFKQHTQPLIDSTLYISHESQPQPISFWLISDFTTEDGAKLGLEALKAYENTEELRVAFAHAPRNLQESGADASLILFDILTNGGENKISVLRDLFEKIVAHEPLESLIKGLEEHQQAASSHWSLYKQFLSNEIQPHKGIGSAIVNGRIINSISTVDQLSSEDMQFLVKYELRERVQPLLNALEELDLTTLIESPDSIMKINSIVGQSPTLHASQDGFESKPALRSRINLDKQAPGTLIETGNADKAIFNIQAVLDPLSEDAQKWTAVLEALAELDIVRIQVFLNPVKNLEKLPIKRFYRYVFQNELRFDSETGNAISPLAHFADLPSEPLLTLGMDTISPWLVTPIASIHDLDNIRLADLDDRNRRGVEATFQLKHILVEGHCRDMTANAPPRGLQFVMGTTSYPALVDTIVMANLGYLQLKGNPGVWKLSLRDGRSNELYYLESSGSQGWHSGTVEEIGNEVILNNFEGVVIFPRVRKNVGMEEQELDQETSQEQEKAGFWGSLKSKIFNTNSNQNPSDSKEVKVKQAEINVFSVASGHLYERFLSIMILSVLKNTNSTVKFWFIENFLSPSFKDFIPHMAKEHGFDYELVTYKWPHWLRGQTEKQRTIWGYKILFLDVLFPLDLNKVIFVDADQVVRADLKELVDLDLHGAPYGYTPFCDDRPDIDGFRFWKHGYWQNHLQGKPYHISALYVIDLNRFRQMAAGDRLRGQYHALSADPNSLANLDQDLPNNMQHEVPIHSLPVEWLWCETWCSDGSLKKAKTIDLCNNPMTKEPKLERAKRLLPEWEGYDEEVNQLVRKLNSDKRSSKQSVVSPSKPSEPLPIQSTNADPVIKDEL</sequence>
<evidence type="ECO:0000256" key="10">
    <source>
        <dbReference type="SAM" id="SignalP"/>
    </source>
</evidence>
<dbReference type="Pfam" id="PF18400">
    <property type="entry name" value="Thioredoxin_12"/>
    <property type="match status" value="1"/>
</dbReference>
<accession>A0ABR2WUQ8</accession>
<dbReference type="PANTHER" id="PTHR11226:SF0">
    <property type="entry name" value="UDP-GLUCOSE:GLYCOPROTEIN GLUCOSYLTRANSFERASE"/>
    <property type="match status" value="1"/>
</dbReference>
<keyword evidence="17" id="KW-1185">Reference proteome</keyword>
<feature type="chain" id="PRO_5047247178" evidence="10">
    <location>
        <begin position="22"/>
        <end position="1534"/>
    </location>
</feature>
<evidence type="ECO:0000256" key="3">
    <source>
        <dbReference type="ARBA" id="ARBA00004922"/>
    </source>
</evidence>
<feature type="region of interest" description="Disordered" evidence="9">
    <location>
        <begin position="258"/>
        <end position="279"/>
    </location>
</feature>
<feature type="domain" description="UGGT thioredoxin-like" evidence="13">
    <location>
        <begin position="430"/>
        <end position="681"/>
    </location>
</feature>
<name>A0ABR2WUQ8_9FUNG</name>
<evidence type="ECO:0000259" key="14">
    <source>
        <dbReference type="Pfam" id="PF18403"/>
    </source>
</evidence>
<dbReference type="Pfam" id="PF18401">
    <property type="entry name" value="Thioredoxin_13"/>
    <property type="match status" value="1"/>
</dbReference>
<dbReference type="InterPro" id="IPR040693">
    <property type="entry name" value="UGGT_TRXL_1"/>
</dbReference>
<feature type="domain" description="Glucosyltransferase 24 catalytic" evidence="15">
    <location>
        <begin position="1227"/>
        <end position="1494"/>
    </location>
</feature>
<gene>
    <name evidence="16" type="primary">KRE5</name>
    <name evidence="16" type="ORF">K7432_006560</name>
</gene>
<comment type="similarity">
    <text evidence="4">Belongs to the glycosyltransferase 8 family.</text>
</comment>
<dbReference type="InterPro" id="IPR040692">
    <property type="entry name" value="UGGT_TRXL_3"/>
</dbReference>
<dbReference type="InterPro" id="IPR029044">
    <property type="entry name" value="Nucleotide-diphossugar_trans"/>
</dbReference>
<evidence type="ECO:0000259" key="11">
    <source>
        <dbReference type="Pfam" id="PF18400"/>
    </source>
</evidence>
<dbReference type="InterPro" id="IPR040694">
    <property type="entry name" value="UGGT_TRXL_2"/>
</dbReference>
<dbReference type="Pfam" id="PF18404">
    <property type="entry name" value="Glyco_transf_24"/>
    <property type="match status" value="1"/>
</dbReference>
<dbReference type="Pfam" id="PF18403">
    <property type="entry name" value="Thioredoxin_15"/>
    <property type="match status" value="1"/>
</dbReference>
<feature type="compositionally biased region" description="Low complexity" evidence="9">
    <location>
        <begin position="1506"/>
        <end position="1516"/>
    </location>
</feature>
<evidence type="ECO:0000259" key="15">
    <source>
        <dbReference type="Pfam" id="PF18404"/>
    </source>
</evidence>
<dbReference type="PANTHER" id="PTHR11226">
    <property type="entry name" value="UDP-GLUCOSE GLYCOPROTEIN:GLUCOSYLTRANSFERASE"/>
    <property type="match status" value="1"/>
</dbReference>
<dbReference type="InterPro" id="IPR009448">
    <property type="entry name" value="UDP-g_GGtrans"/>
</dbReference>